<dbReference type="Proteomes" id="UP000054097">
    <property type="component" value="Unassembled WGS sequence"/>
</dbReference>
<dbReference type="EMBL" id="KN824351">
    <property type="protein sequence ID" value="KIM22634.1"/>
    <property type="molecule type" value="Genomic_DNA"/>
</dbReference>
<organism evidence="1 2">
    <name type="scientific">Serendipita vermifera MAFF 305830</name>
    <dbReference type="NCBI Taxonomy" id="933852"/>
    <lineage>
        <taxon>Eukaryota</taxon>
        <taxon>Fungi</taxon>
        <taxon>Dikarya</taxon>
        <taxon>Basidiomycota</taxon>
        <taxon>Agaricomycotina</taxon>
        <taxon>Agaricomycetes</taxon>
        <taxon>Sebacinales</taxon>
        <taxon>Serendipitaceae</taxon>
        <taxon>Serendipita</taxon>
    </lineage>
</organism>
<dbReference type="STRING" id="933852.A0A0C3ARH9"/>
<accession>A0A0C3ARH9</accession>
<dbReference type="SUPFAM" id="SSF51735">
    <property type="entry name" value="NAD(P)-binding Rossmann-fold domains"/>
    <property type="match status" value="1"/>
</dbReference>
<dbReference type="AlphaFoldDB" id="A0A0C3ARH9"/>
<reference evidence="1 2" key="1">
    <citation type="submission" date="2014-04" db="EMBL/GenBank/DDBJ databases">
        <authorList>
            <consortium name="DOE Joint Genome Institute"/>
            <person name="Kuo A."/>
            <person name="Zuccaro A."/>
            <person name="Kohler A."/>
            <person name="Nagy L.G."/>
            <person name="Floudas D."/>
            <person name="Copeland A."/>
            <person name="Barry K.W."/>
            <person name="Cichocki N."/>
            <person name="Veneault-Fourrey C."/>
            <person name="LaButti K."/>
            <person name="Lindquist E.A."/>
            <person name="Lipzen A."/>
            <person name="Lundell T."/>
            <person name="Morin E."/>
            <person name="Murat C."/>
            <person name="Sun H."/>
            <person name="Tunlid A."/>
            <person name="Henrissat B."/>
            <person name="Grigoriev I.V."/>
            <person name="Hibbett D.S."/>
            <person name="Martin F."/>
            <person name="Nordberg H.P."/>
            <person name="Cantor M.N."/>
            <person name="Hua S.X."/>
        </authorList>
    </citation>
    <scope>NUCLEOTIDE SEQUENCE [LARGE SCALE GENOMIC DNA]</scope>
    <source>
        <strain evidence="1 2">MAFF 305830</strain>
    </source>
</reference>
<evidence type="ECO:0000313" key="2">
    <source>
        <dbReference type="Proteomes" id="UP000054097"/>
    </source>
</evidence>
<reference evidence="2" key="2">
    <citation type="submission" date="2015-01" db="EMBL/GenBank/DDBJ databases">
        <title>Evolutionary Origins and Diversification of the Mycorrhizal Mutualists.</title>
        <authorList>
            <consortium name="DOE Joint Genome Institute"/>
            <consortium name="Mycorrhizal Genomics Consortium"/>
            <person name="Kohler A."/>
            <person name="Kuo A."/>
            <person name="Nagy L.G."/>
            <person name="Floudas D."/>
            <person name="Copeland A."/>
            <person name="Barry K.W."/>
            <person name="Cichocki N."/>
            <person name="Veneault-Fourrey C."/>
            <person name="LaButti K."/>
            <person name="Lindquist E.A."/>
            <person name="Lipzen A."/>
            <person name="Lundell T."/>
            <person name="Morin E."/>
            <person name="Murat C."/>
            <person name="Riley R."/>
            <person name="Ohm R."/>
            <person name="Sun H."/>
            <person name="Tunlid A."/>
            <person name="Henrissat B."/>
            <person name="Grigoriev I.V."/>
            <person name="Hibbett D.S."/>
            <person name="Martin F."/>
        </authorList>
    </citation>
    <scope>NUCLEOTIDE SEQUENCE [LARGE SCALE GENOMIC DNA]</scope>
    <source>
        <strain evidence="2">MAFF 305830</strain>
    </source>
</reference>
<dbReference type="Gene3D" id="3.40.50.720">
    <property type="entry name" value="NAD(P)-binding Rossmann-like Domain"/>
    <property type="match status" value="1"/>
</dbReference>
<dbReference type="OrthoDB" id="16464at2759"/>
<dbReference type="HOGENOM" id="CLU_045030_0_0_1"/>
<evidence type="ECO:0008006" key="3">
    <source>
        <dbReference type="Google" id="ProtNLM"/>
    </source>
</evidence>
<keyword evidence="2" id="KW-1185">Reference proteome</keyword>
<evidence type="ECO:0000313" key="1">
    <source>
        <dbReference type="EMBL" id="KIM22634.1"/>
    </source>
</evidence>
<dbReference type="InterPro" id="IPR036291">
    <property type="entry name" value="NAD(P)-bd_dom_sf"/>
</dbReference>
<proteinExistence type="predicted"/>
<name>A0A0C3ARH9_SERVB</name>
<sequence length="433" mass="48103">MATKPNVLIFGGLDYLAPILALQLVPALPAEPLISHIRIVDKFLVNPPTTRIPKAFLKALGERTDLIEYRQANLTVPSVVAKCFSDPAPNGLPYTHIIDCTGEIMPGRHVEIYIQTTFNPALNIARASAAQMARNPGSIKAHIRFAAPFYDHPQINKRYKETDPEVWKPRSLQCVWWHETIRAVGSIEGLPLVVLRCGSVYGQGFFAFEATAMVHLALVYKHLGREMKLLWSPDLPKNCIHSSDFAGVTWRAAEWISTMTRKEADALAGASIPPSYDDSVTSQICPEAILASAGSVVIPTFNMVDECDATQATLSGTISRVFGVEIGFLGSSPDAFDGKSFGQVFQEATEVHLEAWNEIITKANPPVPDTPLSPFMPPSLIEEHGNGLDGERIKKLLKYKYRYPQFDERAIRDYINWCRSEGIWPETHLYTEV</sequence>
<gene>
    <name evidence="1" type="ORF">M408DRAFT_332827</name>
</gene>
<protein>
    <recommendedName>
        <fullName evidence="3">NAD-dependent epimerase/dehydratase domain-containing protein</fullName>
    </recommendedName>
</protein>